<evidence type="ECO:0000313" key="2">
    <source>
        <dbReference type="EMBL" id="QHS93067.1"/>
    </source>
</evidence>
<evidence type="ECO:0000256" key="1">
    <source>
        <dbReference type="SAM" id="MobiDB-lite"/>
    </source>
</evidence>
<feature type="compositionally biased region" description="Polar residues" evidence="1">
    <location>
        <begin position="16"/>
        <end position="36"/>
    </location>
</feature>
<name>A0A6C0BL12_9ZZZZ</name>
<organism evidence="2">
    <name type="scientific">viral metagenome</name>
    <dbReference type="NCBI Taxonomy" id="1070528"/>
    <lineage>
        <taxon>unclassified sequences</taxon>
        <taxon>metagenomes</taxon>
        <taxon>organismal metagenomes</taxon>
    </lineage>
</organism>
<dbReference type="EMBL" id="MN739196">
    <property type="protein sequence ID" value="QHS93067.1"/>
    <property type="molecule type" value="Genomic_DNA"/>
</dbReference>
<proteinExistence type="predicted"/>
<dbReference type="AlphaFoldDB" id="A0A6C0BL12"/>
<protein>
    <submittedName>
        <fullName evidence="2">Uncharacterized protein</fullName>
    </submittedName>
</protein>
<accession>A0A6C0BL12</accession>
<reference evidence="2" key="1">
    <citation type="journal article" date="2020" name="Nature">
        <title>Giant virus diversity and host interactions through global metagenomics.</title>
        <authorList>
            <person name="Schulz F."/>
            <person name="Roux S."/>
            <person name="Paez-Espino D."/>
            <person name="Jungbluth S."/>
            <person name="Walsh D.A."/>
            <person name="Denef V.J."/>
            <person name="McMahon K.D."/>
            <person name="Konstantinidis K.T."/>
            <person name="Eloe-Fadrosh E.A."/>
            <person name="Kyrpides N.C."/>
            <person name="Woyke T."/>
        </authorList>
    </citation>
    <scope>NUCLEOTIDE SEQUENCE</scope>
    <source>
        <strain evidence="2">GVMAG-M-3300017651-5</strain>
    </source>
</reference>
<sequence>MISDPRRINPIPPDVESNSHCNLQSLILSNNPSVRQ</sequence>
<feature type="region of interest" description="Disordered" evidence="1">
    <location>
        <begin position="1"/>
        <end position="36"/>
    </location>
</feature>